<comment type="catalytic activity">
    <reaction evidence="9 10">
        <text>oxaloacetate + ATP = phosphoenolpyruvate + ADP + CO2</text>
        <dbReference type="Rhea" id="RHEA:18617"/>
        <dbReference type="ChEBI" id="CHEBI:16452"/>
        <dbReference type="ChEBI" id="CHEBI:16526"/>
        <dbReference type="ChEBI" id="CHEBI:30616"/>
        <dbReference type="ChEBI" id="CHEBI:58702"/>
        <dbReference type="ChEBI" id="CHEBI:456216"/>
        <dbReference type="EC" id="4.1.1.49"/>
    </reaction>
</comment>
<evidence type="ECO:0000256" key="6">
    <source>
        <dbReference type="ARBA" id="ARBA00022793"/>
    </source>
</evidence>
<dbReference type="InterPro" id="IPR008210">
    <property type="entry name" value="PEP_carboxykinase_N"/>
</dbReference>
<feature type="binding site" evidence="10">
    <location>
        <position position="316"/>
    </location>
    <ligand>
        <name>substrate</name>
    </ligand>
</feature>
<feature type="binding site" evidence="10">
    <location>
        <position position="279"/>
    </location>
    <ligand>
        <name>ATP</name>
        <dbReference type="ChEBI" id="CHEBI:30616"/>
    </ligand>
</feature>
<dbReference type="AlphaFoldDB" id="A0A3S0IB65"/>
<keyword evidence="5 10" id="KW-0547">Nucleotide-binding</keyword>
<evidence type="ECO:0000313" key="12">
    <source>
        <dbReference type="Proteomes" id="UP000277766"/>
    </source>
</evidence>
<dbReference type="NCBIfam" id="TIGR00224">
    <property type="entry name" value="pckA"/>
    <property type="match status" value="1"/>
</dbReference>
<dbReference type="Gene3D" id="2.170.8.10">
    <property type="entry name" value="Phosphoenolpyruvate Carboxykinase, domain 2"/>
    <property type="match status" value="1"/>
</dbReference>
<protein>
    <recommendedName>
        <fullName evidence="3 10">Phosphoenolpyruvate carboxykinase (ATP)</fullName>
        <shortName evidence="10">PCK</shortName>
        <shortName evidence="10">PEP carboxykinase</shortName>
        <shortName evidence="10">PEPCK</shortName>
        <ecNumber evidence="3 10">4.1.1.49</ecNumber>
    </recommendedName>
</protein>
<comment type="caution">
    <text evidence="11">The sequence shown here is derived from an EMBL/GenBank/DDBJ whole genome shotgun (WGS) entry which is preliminary data.</text>
</comment>
<keyword evidence="10" id="KW-0464">Manganese</keyword>
<gene>
    <name evidence="10 11" type="primary">pckA</name>
    <name evidence="11" type="ORF">EJ104_04860</name>
</gene>
<dbReference type="GO" id="GO:0005829">
    <property type="term" value="C:cytosol"/>
    <property type="evidence" value="ECO:0007669"/>
    <property type="project" value="TreeGrafter"/>
</dbReference>
<dbReference type="Proteomes" id="UP000277766">
    <property type="component" value="Unassembled WGS sequence"/>
</dbReference>
<evidence type="ECO:0000256" key="7">
    <source>
        <dbReference type="ARBA" id="ARBA00022840"/>
    </source>
</evidence>
<dbReference type="PIRSF" id="PIRSF006294">
    <property type="entry name" value="PEP_crbxkin"/>
    <property type="match status" value="1"/>
</dbReference>
<comment type="cofactor">
    <cofactor evidence="10">
        <name>Mn(2+)</name>
        <dbReference type="ChEBI" id="CHEBI:29035"/>
    </cofactor>
    <text evidence="10">Binds 1 Mn(2+) ion per subunit.</text>
</comment>
<feature type="binding site" evidence="10">
    <location>
        <position position="214"/>
    </location>
    <ligand>
        <name>Mn(2+)</name>
        <dbReference type="ChEBI" id="CHEBI:29035"/>
    </ligand>
</feature>
<keyword evidence="11" id="KW-0808">Transferase</keyword>
<dbReference type="GO" id="GO:0005524">
    <property type="term" value="F:ATP binding"/>
    <property type="evidence" value="ECO:0007669"/>
    <property type="project" value="UniProtKB-UniRule"/>
</dbReference>
<dbReference type="GO" id="GO:0016301">
    <property type="term" value="F:kinase activity"/>
    <property type="evidence" value="ECO:0007669"/>
    <property type="project" value="UniProtKB-KW"/>
</dbReference>
<evidence type="ECO:0000256" key="3">
    <source>
        <dbReference type="ARBA" id="ARBA00012363"/>
    </source>
</evidence>
<dbReference type="OrthoDB" id="9806325at2"/>
<evidence type="ECO:0000256" key="5">
    <source>
        <dbReference type="ARBA" id="ARBA00022741"/>
    </source>
</evidence>
<organism evidence="11 12">
    <name type="scientific">Deinococcus radiophilus</name>
    <dbReference type="NCBI Taxonomy" id="32062"/>
    <lineage>
        <taxon>Bacteria</taxon>
        <taxon>Thermotogati</taxon>
        <taxon>Deinococcota</taxon>
        <taxon>Deinococci</taxon>
        <taxon>Deinococcales</taxon>
        <taxon>Deinococcaceae</taxon>
        <taxon>Deinococcus</taxon>
    </lineage>
</organism>
<dbReference type="CDD" id="cd00484">
    <property type="entry name" value="PEPCK_ATP"/>
    <property type="match status" value="1"/>
</dbReference>
<dbReference type="GO" id="GO:0046872">
    <property type="term" value="F:metal ion binding"/>
    <property type="evidence" value="ECO:0007669"/>
    <property type="project" value="UniProtKB-KW"/>
</dbReference>
<proteinExistence type="inferred from homology"/>
<dbReference type="Gene3D" id="3.90.228.20">
    <property type="match status" value="1"/>
</dbReference>
<dbReference type="PANTHER" id="PTHR30031">
    <property type="entry name" value="PHOSPHOENOLPYRUVATE CARBOXYKINASE ATP"/>
    <property type="match status" value="1"/>
</dbReference>
<evidence type="ECO:0000256" key="9">
    <source>
        <dbReference type="ARBA" id="ARBA00047371"/>
    </source>
</evidence>
<feature type="binding site" evidence="10">
    <location>
        <position position="195"/>
    </location>
    <ligand>
        <name>substrate</name>
    </ligand>
</feature>
<keyword evidence="8 10" id="KW-0456">Lyase</keyword>
<feature type="binding site" evidence="10">
    <location>
        <position position="195"/>
    </location>
    <ligand>
        <name>Mn(2+)</name>
        <dbReference type="ChEBI" id="CHEBI:29035"/>
    </ligand>
</feature>
<dbReference type="NCBIfam" id="NF006821">
    <property type="entry name" value="PRK09344.1-3"/>
    <property type="match status" value="1"/>
</dbReference>
<keyword evidence="11" id="KW-0418">Kinase</keyword>
<dbReference type="Gene3D" id="3.40.449.10">
    <property type="entry name" value="Phosphoenolpyruvate Carboxykinase, domain 1"/>
    <property type="match status" value="1"/>
</dbReference>
<keyword evidence="11" id="KW-0670">Pyruvate</keyword>
<feature type="binding site" evidence="10">
    <location>
        <position position="251"/>
    </location>
    <ligand>
        <name>Mn(2+)</name>
        <dbReference type="ChEBI" id="CHEBI:29035"/>
    </ligand>
</feature>
<keyword evidence="10" id="KW-0963">Cytoplasm</keyword>
<evidence type="ECO:0000256" key="10">
    <source>
        <dbReference type="HAMAP-Rule" id="MF_00453"/>
    </source>
</evidence>
<comment type="subcellular location">
    <subcellularLocation>
        <location evidence="10">Cytoplasm</location>
    </subcellularLocation>
</comment>
<dbReference type="InterPro" id="IPR001272">
    <property type="entry name" value="PEP_carboxykinase_ATP"/>
</dbReference>
<dbReference type="EMBL" id="RXPE01000006">
    <property type="protein sequence ID" value="RTR28687.1"/>
    <property type="molecule type" value="Genomic_DNA"/>
</dbReference>
<comment type="pathway">
    <text evidence="1 10">Carbohydrate biosynthesis; gluconeogenesis.</text>
</comment>
<dbReference type="PROSITE" id="PS00532">
    <property type="entry name" value="PEPCK_ATP"/>
    <property type="match status" value="1"/>
</dbReference>
<dbReference type="GO" id="GO:0004612">
    <property type="term" value="F:phosphoenolpyruvate carboxykinase (ATP) activity"/>
    <property type="evidence" value="ECO:0007669"/>
    <property type="project" value="UniProtKB-UniRule"/>
</dbReference>
<dbReference type="RefSeq" id="WP_126351636.1">
    <property type="nucleotide sequence ID" value="NZ_CP086380.1"/>
</dbReference>
<keyword evidence="4 10" id="KW-0312">Gluconeogenesis</keyword>
<feature type="binding site" evidence="10">
    <location>
        <position position="189"/>
    </location>
    <ligand>
        <name>substrate</name>
    </ligand>
</feature>
<evidence type="ECO:0000256" key="1">
    <source>
        <dbReference type="ARBA" id="ARBA00004742"/>
    </source>
</evidence>
<dbReference type="UniPathway" id="UPA00138"/>
<dbReference type="PANTHER" id="PTHR30031:SF0">
    <property type="entry name" value="PHOSPHOENOLPYRUVATE CARBOXYKINASE (ATP)"/>
    <property type="match status" value="1"/>
</dbReference>
<dbReference type="InterPro" id="IPR013035">
    <property type="entry name" value="PEP_carboxykinase_C"/>
</dbReference>
<evidence type="ECO:0000313" key="11">
    <source>
        <dbReference type="EMBL" id="RTR28687.1"/>
    </source>
</evidence>
<keyword evidence="12" id="KW-1185">Reference proteome</keyword>
<feature type="binding site" evidence="10">
    <location>
        <begin position="230"/>
        <end position="238"/>
    </location>
    <ligand>
        <name>ATP</name>
        <dbReference type="ChEBI" id="CHEBI:30616"/>
    </ligand>
</feature>
<feature type="binding site" evidence="10">
    <location>
        <position position="54"/>
    </location>
    <ligand>
        <name>substrate</name>
    </ligand>
</feature>
<sequence length="526" mass="57803">MTADTQSRIQNLLQSEQVHLNPSVPDLYGHALRLGEGQIAQGGPLAVRTNKTGRSPKDRFIVEDDLTRDAVWWQGFNVPIGADVFDRLLDKMLDYAQNKELFVQELFAGTDPEQRIKVRFIQEMAYHSLFVNNMFVRPSAEERQGFEADWTVLNIPSFTADPETDGTRSDTFILVNFSKRMIIAGGTQYAGENKKGIFGVLNFLLPERGVMPMHCSANVGEGGDVALFFGLSGTGKTTLSADPSRRLIGDDEHGWTDSGVFNFEGGCYAKVINLNAEAEPAIYRTTHTFGTVLENVVLDGNSVPDLDDGSLTENTRSAYPIEQIDNIQPGSIAGHPKNIVFLTADAFGVLPPISRLTPEQMEYQFISGFTAKIPGTEQGVTEPVPTFSTCFGAPFMPRHPGEYAQLLSEKVKQHGAAVWLVNTGWTGGQYGEGKRMSIRHTRAMINAALEGKLDDVEFVTEPFFGLSIPKEVPGVPSEVLNPRDAWADKDAYDATAKKLAGMFRENFGRFEAGVRPEVTASMPNHG</sequence>
<comment type="caution">
    <text evidence="10">Lacks conserved residue(s) required for the propagation of feature annotation.</text>
</comment>
<evidence type="ECO:0000256" key="4">
    <source>
        <dbReference type="ARBA" id="ARBA00022432"/>
    </source>
</evidence>
<name>A0A3S0IB65_9DEIO</name>
<dbReference type="InterPro" id="IPR015994">
    <property type="entry name" value="PEPCK_ATP_CS"/>
</dbReference>
<comment type="function">
    <text evidence="10">Involved in the gluconeogenesis. Catalyzes the conversion of oxaloacetate (OAA) to phosphoenolpyruvate (PEP) through direct phosphoryl transfer between the nucleoside triphosphate and OAA.</text>
</comment>
<comment type="similarity">
    <text evidence="2 10">Belongs to the phosphoenolpyruvate carboxykinase (ATP) family.</text>
</comment>
<feature type="binding site" evidence="10">
    <location>
        <position position="441"/>
    </location>
    <ligand>
        <name>ATP</name>
        <dbReference type="ChEBI" id="CHEBI:30616"/>
    </ligand>
</feature>
<evidence type="ECO:0000256" key="8">
    <source>
        <dbReference type="ARBA" id="ARBA00023239"/>
    </source>
</evidence>
<dbReference type="SUPFAM" id="SSF68923">
    <property type="entry name" value="PEP carboxykinase N-terminal domain"/>
    <property type="match status" value="1"/>
</dbReference>
<feature type="binding site" evidence="10">
    <location>
        <position position="195"/>
    </location>
    <ligand>
        <name>ATP</name>
        <dbReference type="ChEBI" id="CHEBI:30616"/>
    </ligand>
</feature>
<reference evidence="11 12" key="1">
    <citation type="submission" date="2018-12" db="EMBL/GenBank/DDBJ databases">
        <title>Deinococcus radiophilus ATCC 27603 genome sequencing and assembly.</title>
        <authorList>
            <person name="Maclea K.S."/>
            <person name="Maynard C.R."/>
        </authorList>
    </citation>
    <scope>NUCLEOTIDE SEQUENCE [LARGE SCALE GENOMIC DNA]</scope>
    <source>
        <strain evidence="11 12">ATCC 27603</strain>
    </source>
</reference>
<dbReference type="GO" id="GO:0006094">
    <property type="term" value="P:gluconeogenesis"/>
    <property type="evidence" value="ECO:0007669"/>
    <property type="project" value="UniProtKB-UniRule"/>
</dbReference>
<keyword evidence="6 10" id="KW-0210">Decarboxylase</keyword>
<keyword evidence="7 10" id="KW-0067">ATP-binding</keyword>
<accession>A0A3S0IB65</accession>
<feature type="binding site" evidence="10">
    <location>
        <position position="214"/>
    </location>
    <ligand>
        <name>ATP</name>
        <dbReference type="ChEBI" id="CHEBI:30616"/>
    </ligand>
</feature>
<evidence type="ECO:0000256" key="2">
    <source>
        <dbReference type="ARBA" id="ARBA00006052"/>
    </source>
</evidence>
<dbReference type="EC" id="4.1.1.49" evidence="3 10"/>
<dbReference type="Pfam" id="PF01293">
    <property type="entry name" value="PEPCK_ATP"/>
    <property type="match status" value="1"/>
</dbReference>
<feature type="binding site" evidence="10">
    <location>
        <position position="316"/>
    </location>
    <ligand>
        <name>ATP</name>
        <dbReference type="ChEBI" id="CHEBI:30616"/>
    </ligand>
</feature>
<dbReference type="HAMAP" id="MF_00453">
    <property type="entry name" value="PEPCK_ATP"/>
    <property type="match status" value="1"/>
</dbReference>
<dbReference type="NCBIfam" id="NF006820">
    <property type="entry name" value="PRK09344.1-2"/>
    <property type="match status" value="1"/>
</dbReference>
<dbReference type="SUPFAM" id="SSF53795">
    <property type="entry name" value="PEP carboxykinase-like"/>
    <property type="match status" value="1"/>
</dbReference>
<keyword evidence="10" id="KW-0479">Metal-binding</keyword>